<accession>A0A081P359</accession>
<sequence>MKIALVIFDRFTDLDLFLPWDLLNRVRSVAGVEDWQVKIVGTKDTHVSDAGLPIQTMGTIDELQEMDAVLFTSGVLVPELIQDPEYLSQLKLAPDRQWIGSMCSGALILAALGLLEGKEATTYPTRRKMLEKMNVKVVAQDFVSDGRIATAAGCLAAQQLAEWVIASTIGPKVAAQVLRTIQPVGKGL</sequence>
<dbReference type="RefSeq" id="WP_036683684.1">
    <property type="nucleotide sequence ID" value="NZ_JNVM01000012.1"/>
</dbReference>
<dbReference type="GO" id="GO:0006355">
    <property type="term" value="P:regulation of DNA-templated transcription"/>
    <property type="evidence" value="ECO:0007669"/>
    <property type="project" value="TreeGrafter"/>
</dbReference>
<feature type="domain" description="DJ-1/PfpI" evidence="1">
    <location>
        <begin position="1"/>
        <end position="164"/>
    </location>
</feature>
<gene>
    <name evidence="2" type="ORF">ET33_05440</name>
</gene>
<dbReference type="Proteomes" id="UP000028123">
    <property type="component" value="Unassembled WGS sequence"/>
</dbReference>
<dbReference type="Gene3D" id="3.40.50.880">
    <property type="match status" value="1"/>
</dbReference>
<dbReference type="PANTHER" id="PTHR43130">
    <property type="entry name" value="ARAC-FAMILY TRANSCRIPTIONAL REGULATOR"/>
    <property type="match status" value="1"/>
</dbReference>
<organism evidence="2 3">
    <name type="scientific">Paenibacillus tyrfis</name>
    <dbReference type="NCBI Taxonomy" id="1501230"/>
    <lineage>
        <taxon>Bacteria</taxon>
        <taxon>Bacillati</taxon>
        <taxon>Bacillota</taxon>
        <taxon>Bacilli</taxon>
        <taxon>Bacillales</taxon>
        <taxon>Paenibacillaceae</taxon>
        <taxon>Paenibacillus</taxon>
    </lineage>
</organism>
<evidence type="ECO:0000313" key="2">
    <source>
        <dbReference type="EMBL" id="KEQ25132.1"/>
    </source>
</evidence>
<proteinExistence type="predicted"/>
<evidence type="ECO:0000259" key="1">
    <source>
        <dbReference type="Pfam" id="PF01965"/>
    </source>
</evidence>
<keyword evidence="3" id="KW-1185">Reference proteome</keyword>
<dbReference type="SUPFAM" id="SSF52317">
    <property type="entry name" value="Class I glutamine amidotransferase-like"/>
    <property type="match status" value="1"/>
</dbReference>
<protein>
    <submittedName>
        <fullName evidence="2">Thiamine biosynthesis protein ThiJ</fullName>
    </submittedName>
</protein>
<dbReference type="InterPro" id="IPR002818">
    <property type="entry name" value="DJ-1/PfpI"/>
</dbReference>
<dbReference type="EMBL" id="JNVM01000012">
    <property type="protein sequence ID" value="KEQ25132.1"/>
    <property type="molecule type" value="Genomic_DNA"/>
</dbReference>
<reference evidence="2 3" key="1">
    <citation type="submission" date="2014-06" db="EMBL/GenBank/DDBJ databases">
        <title>Draft genome sequence of Paenibacillus sp. MSt1.</title>
        <authorList>
            <person name="Aw Y.K."/>
            <person name="Ong K.S."/>
            <person name="Gan H.M."/>
            <person name="Lee S.M."/>
        </authorList>
    </citation>
    <scope>NUCLEOTIDE SEQUENCE [LARGE SCALE GENOMIC DNA]</scope>
    <source>
        <strain evidence="2 3">MSt1</strain>
    </source>
</reference>
<dbReference type="AlphaFoldDB" id="A0A081P359"/>
<dbReference type="Pfam" id="PF01965">
    <property type="entry name" value="DJ-1_PfpI"/>
    <property type="match status" value="1"/>
</dbReference>
<dbReference type="OrthoDB" id="9803764at2"/>
<dbReference type="InterPro" id="IPR029062">
    <property type="entry name" value="Class_I_gatase-like"/>
</dbReference>
<dbReference type="eggNOG" id="COG0693">
    <property type="taxonomic scope" value="Bacteria"/>
</dbReference>
<dbReference type="PANTHER" id="PTHR43130:SF2">
    <property type="entry name" value="DJ-1_PFPI DOMAIN-CONTAINING PROTEIN"/>
    <property type="match status" value="1"/>
</dbReference>
<dbReference type="InterPro" id="IPR052158">
    <property type="entry name" value="INH-QAR"/>
</dbReference>
<name>A0A081P359_9BACL</name>
<evidence type="ECO:0000313" key="3">
    <source>
        <dbReference type="Proteomes" id="UP000028123"/>
    </source>
</evidence>
<comment type="caution">
    <text evidence="2">The sequence shown here is derived from an EMBL/GenBank/DDBJ whole genome shotgun (WGS) entry which is preliminary data.</text>
</comment>